<name>W9G3I6_9MICO</name>
<reference evidence="1 2" key="1">
    <citation type="submission" date="2013-08" db="EMBL/GenBank/DDBJ databases">
        <title>Intrasporangium oryzae NRRL B-24470.</title>
        <authorList>
            <person name="Liu H."/>
            <person name="Wang G."/>
        </authorList>
    </citation>
    <scope>NUCLEOTIDE SEQUENCE [LARGE SCALE GENOMIC DNA]</scope>
    <source>
        <strain evidence="1 2">NRRL B-24470</strain>
    </source>
</reference>
<dbReference type="AlphaFoldDB" id="W9G3I6"/>
<sequence length="130" mass="13837">MAVSAALWRRAGETPAGAFDDRADYQRNSVFERIGGLARLRVRIDCGTSDPFIAANRFPAQRLTRATARFTSGGHDELLACTGAGRDGVGGRDDVTPGSMYLRAPEGAAIHRTGGRCGDVTPQESRVSTL</sequence>
<evidence type="ECO:0000313" key="2">
    <source>
        <dbReference type="Proteomes" id="UP000019489"/>
    </source>
</evidence>
<comment type="caution">
    <text evidence="1">The sequence shown here is derived from an EMBL/GenBank/DDBJ whole genome shotgun (WGS) entry which is preliminary data.</text>
</comment>
<proteinExistence type="predicted"/>
<dbReference type="STRING" id="1386089.N865_14790"/>
<dbReference type="Proteomes" id="UP000019489">
    <property type="component" value="Unassembled WGS sequence"/>
</dbReference>
<organism evidence="1 2">
    <name type="scientific">Intrasporangium oryzae NRRL B-24470</name>
    <dbReference type="NCBI Taxonomy" id="1386089"/>
    <lineage>
        <taxon>Bacteria</taxon>
        <taxon>Bacillati</taxon>
        <taxon>Actinomycetota</taxon>
        <taxon>Actinomycetes</taxon>
        <taxon>Micrococcales</taxon>
        <taxon>Intrasporangiaceae</taxon>
        <taxon>Intrasporangium</taxon>
    </lineage>
</organism>
<dbReference type="EMBL" id="AWSA01000040">
    <property type="protein sequence ID" value="EWT00550.1"/>
    <property type="molecule type" value="Genomic_DNA"/>
</dbReference>
<dbReference type="eggNOG" id="COG0627">
    <property type="taxonomic scope" value="Bacteria"/>
</dbReference>
<keyword evidence="2" id="KW-1185">Reference proteome</keyword>
<gene>
    <name evidence="1" type="ORF">N865_14790</name>
</gene>
<accession>W9G3I6</accession>
<protein>
    <submittedName>
        <fullName evidence="1">Uncharacterized protein</fullName>
    </submittedName>
</protein>
<evidence type="ECO:0000313" key="1">
    <source>
        <dbReference type="EMBL" id="EWT00550.1"/>
    </source>
</evidence>